<feature type="repeat" description="TPR" evidence="1">
    <location>
        <begin position="354"/>
        <end position="387"/>
    </location>
</feature>
<dbReference type="Proteomes" id="UP000184356">
    <property type="component" value="Unassembled WGS sequence"/>
</dbReference>
<evidence type="ECO:0000313" key="3">
    <source>
        <dbReference type="EMBL" id="OJJ59160.1"/>
    </source>
</evidence>
<dbReference type="SUPFAM" id="SSF48452">
    <property type="entry name" value="TPR-like"/>
    <property type="match status" value="1"/>
</dbReference>
<feature type="compositionally biased region" description="Basic and acidic residues" evidence="2">
    <location>
        <begin position="32"/>
        <end position="52"/>
    </location>
</feature>
<dbReference type="InterPro" id="IPR019734">
    <property type="entry name" value="TPR_rpt"/>
</dbReference>
<keyword evidence="4" id="KW-1185">Reference proteome</keyword>
<dbReference type="VEuPathDB" id="FungiDB:ASPSYDRAFT_89874"/>
<dbReference type="InterPro" id="IPR011990">
    <property type="entry name" value="TPR-like_helical_dom_sf"/>
</dbReference>
<evidence type="ECO:0000256" key="1">
    <source>
        <dbReference type="PROSITE-ProRule" id="PRU00339"/>
    </source>
</evidence>
<reference evidence="4" key="1">
    <citation type="journal article" date="2017" name="Genome Biol.">
        <title>Comparative genomics reveals high biological diversity and specific adaptations in the industrially and medically important fungal genus Aspergillus.</title>
        <authorList>
            <person name="de Vries R.P."/>
            <person name="Riley R."/>
            <person name="Wiebenga A."/>
            <person name="Aguilar-Osorio G."/>
            <person name="Amillis S."/>
            <person name="Uchima C.A."/>
            <person name="Anderluh G."/>
            <person name="Asadollahi M."/>
            <person name="Askin M."/>
            <person name="Barry K."/>
            <person name="Battaglia E."/>
            <person name="Bayram O."/>
            <person name="Benocci T."/>
            <person name="Braus-Stromeyer S.A."/>
            <person name="Caldana C."/>
            <person name="Canovas D."/>
            <person name="Cerqueira G.C."/>
            <person name="Chen F."/>
            <person name="Chen W."/>
            <person name="Choi C."/>
            <person name="Clum A."/>
            <person name="Dos Santos R.A."/>
            <person name="Damasio A.R."/>
            <person name="Diallinas G."/>
            <person name="Emri T."/>
            <person name="Fekete E."/>
            <person name="Flipphi M."/>
            <person name="Freyberg S."/>
            <person name="Gallo A."/>
            <person name="Gournas C."/>
            <person name="Habgood R."/>
            <person name="Hainaut M."/>
            <person name="Harispe M.L."/>
            <person name="Henrissat B."/>
            <person name="Hilden K.S."/>
            <person name="Hope R."/>
            <person name="Hossain A."/>
            <person name="Karabika E."/>
            <person name="Karaffa L."/>
            <person name="Karanyi Z."/>
            <person name="Krasevec N."/>
            <person name="Kuo A."/>
            <person name="Kusch H."/>
            <person name="LaButti K."/>
            <person name="Lagendijk E.L."/>
            <person name="Lapidus A."/>
            <person name="Levasseur A."/>
            <person name="Lindquist E."/>
            <person name="Lipzen A."/>
            <person name="Logrieco A.F."/>
            <person name="MacCabe A."/>
            <person name="Maekelae M.R."/>
            <person name="Malavazi I."/>
            <person name="Melin P."/>
            <person name="Meyer V."/>
            <person name="Mielnichuk N."/>
            <person name="Miskei M."/>
            <person name="Molnar A.P."/>
            <person name="Mule G."/>
            <person name="Ngan C.Y."/>
            <person name="Orejas M."/>
            <person name="Orosz E."/>
            <person name="Ouedraogo J.P."/>
            <person name="Overkamp K.M."/>
            <person name="Park H.-S."/>
            <person name="Perrone G."/>
            <person name="Piumi F."/>
            <person name="Punt P.J."/>
            <person name="Ram A.F."/>
            <person name="Ramon A."/>
            <person name="Rauscher S."/>
            <person name="Record E."/>
            <person name="Riano-Pachon D.M."/>
            <person name="Robert V."/>
            <person name="Roehrig J."/>
            <person name="Ruller R."/>
            <person name="Salamov A."/>
            <person name="Salih N.S."/>
            <person name="Samson R.A."/>
            <person name="Sandor E."/>
            <person name="Sanguinetti M."/>
            <person name="Schuetze T."/>
            <person name="Sepcic K."/>
            <person name="Shelest E."/>
            <person name="Sherlock G."/>
            <person name="Sophianopoulou V."/>
            <person name="Squina F.M."/>
            <person name="Sun H."/>
            <person name="Susca A."/>
            <person name="Todd R.B."/>
            <person name="Tsang A."/>
            <person name="Unkles S.E."/>
            <person name="van de Wiele N."/>
            <person name="van Rossen-Uffink D."/>
            <person name="Oliveira J.V."/>
            <person name="Vesth T.C."/>
            <person name="Visser J."/>
            <person name="Yu J.-H."/>
            <person name="Zhou M."/>
            <person name="Andersen M.R."/>
            <person name="Archer D.B."/>
            <person name="Baker S.E."/>
            <person name="Benoit I."/>
            <person name="Brakhage A.A."/>
            <person name="Braus G.H."/>
            <person name="Fischer R."/>
            <person name="Frisvad J.C."/>
            <person name="Goldman G.H."/>
            <person name="Houbraken J."/>
            <person name="Oakley B."/>
            <person name="Pocsi I."/>
            <person name="Scazzocchio C."/>
            <person name="Seiboth B."/>
            <person name="vanKuyk P.A."/>
            <person name="Wortman J."/>
            <person name="Dyer P.S."/>
            <person name="Grigoriev I.V."/>
        </authorList>
    </citation>
    <scope>NUCLEOTIDE SEQUENCE [LARGE SCALE GENOMIC DNA]</scope>
    <source>
        <strain evidence="4">CBS 593.65</strain>
    </source>
</reference>
<dbReference type="EMBL" id="KV878586">
    <property type="protein sequence ID" value="OJJ59160.1"/>
    <property type="molecule type" value="Genomic_DNA"/>
</dbReference>
<dbReference type="AlphaFoldDB" id="A0A1L9TIB2"/>
<dbReference type="Gene3D" id="1.25.40.10">
    <property type="entry name" value="Tetratricopeptide repeat domain"/>
    <property type="match status" value="1"/>
</dbReference>
<dbReference type="PANTHER" id="PTHR42345">
    <property type="entry name" value="TPR_REGION DOMAIN-CONTAINING PROTEIN"/>
    <property type="match status" value="1"/>
</dbReference>
<dbReference type="PANTHER" id="PTHR42345:SF2">
    <property type="entry name" value="HELICASE-LIKE PROTEIN"/>
    <property type="match status" value="1"/>
</dbReference>
<accession>A0A1L9TIB2</accession>
<protein>
    <submittedName>
        <fullName evidence="3">Uncharacterized protein</fullName>
    </submittedName>
</protein>
<feature type="region of interest" description="Disordered" evidence="2">
    <location>
        <begin position="1"/>
        <end position="73"/>
    </location>
</feature>
<dbReference type="OrthoDB" id="20872at2759"/>
<proteinExistence type="predicted"/>
<dbReference type="STRING" id="1036612.A0A1L9TIB2"/>
<dbReference type="PROSITE" id="PS50005">
    <property type="entry name" value="TPR"/>
    <property type="match status" value="1"/>
</dbReference>
<evidence type="ECO:0000313" key="4">
    <source>
        <dbReference type="Proteomes" id="UP000184356"/>
    </source>
</evidence>
<name>A0A1L9TIB2_9EURO</name>
<keyword evidence="1" id="KW-0802">TPR repeat</keyword>
<organism evidence="3 4">
    <name type="scientific">Aspergillus sydowii CBS 593.65</name>
    <dbReference type="NCBI Taxonomy" id="1036612"/>
    <lineage>
        <taxon>Eukaryota</taxon>
        <taxon>Fungi</taxon>
        <taxon>Dikarya</taxon>
        <taxon>Ascomycota</taxon>
        <taxon>Pezizomycotina</taxon>
        <taxon>Eurotiomycetes</taxon>
        <taxon>Eurotiomycetidae</taxon>
        <taxon>Eurotiales</taxon>
        <taxon>Aspergillaceae</taxon>
        <taxon>Aspergillus</taxon>
        <taxon>Aspergillus subgen. Nidulantes</taxon>
    </lineage>
</organism>
<sequence>MNLEENGSSDFVSNTENDNSTNTIETGNDSGESAHNRDTREDKRNHIPEDAAGHIAAKRKGSLEVSLTGPTKDSSKVSAAISIAGDVGPVHEESPRCEHPAFELYWIKKHILRRKTAASDLGNDAPEYEVVRYFDREANPEYHHVHPGTVTVQGYGIELWDYEQIHGSGLGDAEKNHLYHVGDLPEPGAKELLRRLDELRNEDKGRPLGENLDYDEADLGQFVGDSALAIADGENSIDAMLDVCLAVLNRGDTFKNFAKRFTIAQEWTNLQGEGILGIMGFFWQMVITGEVARRLDRSTSTQSNEQGQMDGMSLQVVASLIVYELWIHNVDLKISDELPMPPAKDVSSEERIEAEVLVRMAEKFMEDTRPDVAAETLEEAIVIDPANVEYRRRKCRALRRTAELDALVGDEEDSEMRYAELSLEAKYLTRYAPDDWEAWELLAEAQTGRGALKKGLQAYEQAHSVATTEEDKKYLGNKVVEARVALADEFLSAVKLDNKVEQHEALRDRKDWDYDFADGVMKSLSNVHERQEEGLVEFAKKIEWPHVAEVTQRIGGIYARLHAGGEENLPAIIHDWLYGLVLPGRFFAYNLMACLTLCTPSLSLGVPPTASHGLILGDISYWPIHTVMGRVLGGISGIGSLAGWIGPCYSVMLDADEETECDSTTKWVLVGGERVPPELQSSDGLPEYLDNEDAASYIVESKDPENWTTPELPVRDTSQYTLKAIYLKPPGEEQAAGCSARIIFEVNKLTTVEVPLRATPVFVVAPQCQPSDPAGHPIHARELEIYSADTWTPDKLIDDDVFAEARAADLLVMNATGHGAEALARAVCAMRGMNALIRTGQGPCWACTMKIARSLKINTVVWCN</sequence>
<evidence type="ECO:0000256" key="2">
    <source>
        <dbReference type="SAM" id="MobiDB-lite"/>
    </source>
</evidence>
<dbReference type="GeneID" id="63768309"/>
<feature type="compositionally biased region" description="Polar residues" evidence="2">
    <location>
        <begin position="1"/>
        <end position="31"/>
    </location>
</feature>
<dbReference type="RefSeq" id="XP_040702966.1">
    <property type="nucleotide sequence ID" value="XM_040852236.1"/>
</dbReference>
<gene>
    <name evidence="3" type="ORF">ASPSYDRAFT_89874</name>
</gene>